<protein>
    <submittedName>
        <fullName evidence="2">Uncharacterized protein</fullName>
    </submittedName>
</protein>
<evidence type="ECO:0000313" key="3">
    <source>
        <dbReference type="Proteomes" id="UP001057481"/>
    </source>
</evidence>
<name>A0ABT0VH76_9LACO</name>
<organism evidence="2 3">
    <name type="scientific">Periweissella beninensis</name>
    <dbReference type="NCBI Taxonomy" id="504936"/>
    <lineage>
        <taxon>Bacteria</taxon>
        <taxon>Bacillati</taxon>
        <taxon>Bacillota</taxon>
        <taxon>Bacilli</taxon>
        <taxon>Lactobacillales</taxon>
        <taxon>Lactobacillaceae</taxon>
        <taxon>Periweissella</taxon>
    </lineage>
</organism>
<accession>A0ABT0VH76</accession>
<comment type="caution">
    <text evidence="2">The sequence shown here is derived from an EMBL/GenBank/DDBJ whole genome shotgun (WGS) entry which is preliminary data.</text>
</comment>
<dbReference type="RefSeq" id="WP_205142941.1">
    <property type="nucleotide sequence ID" value="NZ_JAFBDN010000002.1"/>
</dbReference>
<dbReference type="Proteomes" id="UP001057481">
    <property type="component" value="Unassembled WGS sequence"/>
</dbReference>
<dbReference type="EMBL" id="JAGMVS010000037">
    <property type="protein sequence ID" value="MCM2436493.1"/>
    <property type="molecule type" value="Genomic_DNA"/>
</dbReference>
<evidence type="ECO:0000313" key="2">
    <source>
        <dbReference type="EMBL" id="MCM2436493.1"/>
    </source>
</evidence>
<reference evidence="2" key="1">
    <citation type="submission" date="2021-04" db="EMBL/GenBank/DDBJ databases">
        <title>Taxonomic assessment of Weissella genus.</title>
        <authorList>
            <person name="Fanelli F."/>
            <person name="Chieffi D."/>
            <person name="Dell'Aquila A."/>
            <person name="Gyu-Sung C."/>
            <person name="Franz C.M.A.P."/>
            <person name="Fusco V."/>
        </authorList>
    </citation>
    <scope>NUCLEOTIDE SEQUENCE</scope>
    <source>
        <strain evidence="2">LMG 25373</strain>
    </source>
</reference>
<keyword evidence="3" id="KW-1185">Reference proteome</keyword>
<evidence type="ECO:0000256" key="1">
    <source>
        <dbReference type="SAM" id="MobiDB-lite"/>
    </source>
</evidence>
<feature type="region of interest" description="Disordered" evidence="1">
    <location>
        <begin position="1"/>
        <end position="27"/>
    </location>
</feature>
<sequence length="64" mass="7980">MYQIDERQKYNNVKFSQKKRDEDSREMAKRTMKKFIRDYANKEEMLALIEMFNNRNDVEEIKIK</sequence>
<gene>
    <name evidence="2" type="ORF">KAK10_00900</name>
</gene>
<feature type="compositionally biased region" description="Basic and acidic residues" evidence="1">
    <location>
        <begin position="18"/>
        <end position="27"/>
    </location>
</feature>
<proteinExistence type="predicted"/>